<evidence type="ECO:0000313" key="5">
    <source>
        <dbReference type="Proteomes" id="UP001634394"/>
    </source>
</evidence>
<comment type="caution">
    <text evidence="4">The sequence shown here is derived from an EMBL/GenBank/DDBJ whole genome shotgun (WGS) entry which is preliminary data.</text>
</comment>
<name>A0ABD3V5L8_SINWO</name>
<keyword evidence="5" id="KW-1185">Reference proteome</keyword>
<dbReference type="PANTHER" id="PTHR46312">
    <property type="entry name" value="NACHT DOMAIN-CONTAINING PROTEIN"/>
    <property type="match status" value="1"/>
</dbReference>
<dbReference type="GO" id="GO:0005524">
    <property type="term" value="F:ATP binding"/>
    <property type="evidence" value="ECO:0007669"/>
    <property type="project" value="UniProtKB-KW"/>
</dbReference>
<dbReference type="SUPFAM" id="SSF52047">
    <property type="entry name" value="RNI-like"/>
    <property type="match status" value="2"/>
</dbReference>
<proteinExistence type="predicted"/>
<dbReference type="Pfam" id="PF05729">
    <property type="entry name" value="NACHT"/>
    <property type="match status" value="1"/>
</dbReference>
<gene>
    <name evidence="4" type="ORF">ACJMK2_011208</name>
</gene>
<dbReference type="InterPro" id="IPR007111">
    <property type="entry name" value="NACHT_NTPase"/>
</dbReference>
<dbReference type="Proteomes" id="UP001634394">
    <property type="component" value="Unassembled WGS sequence"/>
</dbReference>
<dbReference type="EMBL" id="JBJQND010000013">
    <property type="protein sequence ID" value="KAL3856451.1"/>
    <property type="molecule type" value="Genomic_DNA"/>
</dbReference>
<organism evidence="4 5">
    <name type="scientific">Sinanodonta woodiana</name>
    <name type="common">Chinese pond mussel</name>
    <name type="synonym">Anodonta woodiana</name>
    <dbReference type="NCBI Taxonomy" id="1069815"/>
    <lineage>
        <taxon>Eukaryota</taxon>
        <taxon>Metazoa</taxon>
        <taxon>Spiralia</taxon>
        <taxon>Lophotrochozoa</taxon>
        <taxon>Mollusca</taxon>
        <taxon>Bivalvia</taxon>
        <taxon>Autobranchia</taxon>
        <taxon>Heteroconchia</taxon>
        <taxon>Palaeoheterodonta</taxon>
        <taxon>Unionida</taxon>
        <taxon>Unionoidea</taxon>
        <taxon>Unionidae</taxon>
        <taxon>Unioninae</taxon>
        <taxon>Sinanodonta</taxon>
    </lineage>
</organism>
<keyword evidence="1" id="KW-0547">Nucleotide-binding</keyword>
<accession>A0ABD3V5L8</accession>
<dbReference type="InterPro" id="IPR032675">
    <property type="entry name" value="LRR_dom_sf"/>
</dbReference>
<evidence type="ECO:0000313" key="4">
    <source>
        <dbReference type="EMBL" id="KAL3856451.1"/>
    </source>
</evidence>
<feature type="domain" description="NACHT" evidence="3">
    <location>
        <begin position="53"/>
        <end position="196"/>
    </location>
</feature>
<dbReference type="PANTHER" id="PTHR46312:SF2">
    <property type="entry name" value="NUCLEOTIDE-BINDING OLIGOMERIZATION DOMAIN-CONTAINING PROTEIN 2-LIKE"/>
    <property type="match status" value="1"/>
</dbReference>
<dbReference type="AlphaFoldDB" id="A0ABD3V5L8"/>
<evidence type="ECO:0000256" key="2">
    <source>
        <dbReference type="ARBA" id="ARBA00022840"/>
    </source>
</evidence>
<dbReference type="Gene3D" id="3.80.10.10">
    <property type="entry name" value="Ribonuclease Inhibitor"/>
    <property type="match status" value="2"/>
</dbReference>
<evidence type="ECO:0000256" key="1">
    <source>
        <dbReference type="ARBA" id="ARBA00022741"/>
    </source>
</evidence>
<reference evidence="4 5" key="1">
    <citation type="submission" date="2024-11" db="EMBL/GenBank/DDBJ databases">
        <title>Chromosome-level genome assembly of the freshwater bivalve Anodonta woodiana.</title>
        <authorList>
            <person name="Chen X."/>
        </authorList>
    </citation>
    <scope>NUCLEOTIDE SEQUENCE [LARGE SCALE GENOMIC DNA]</scope>
    <source>
        <strain evidence="4">MN2024</strain>
        <tissue evidence="4">Gills</tissue>
    </source>
</reference>
<dbReference type="Gene3D" id="3.40.50.300">
    <property type="entry name" value="P-loop containing nucleotide triphosphate hydrolases"/>
    <property type="match status" value="1"/>
</dbReference>
<protein>
    <recommendedName>
        <fullName evidence="3">NACHT domain-containing protein</fullName>
    </recommendedName>
</protein>
<dbReference type="PROSITE" id="PS50837">
    <property type="entry name" value="NACHT"/>
    <property type="match status" value="1"/>
</dbReference>
<keyword evidence="2" id="KW-0067">ATP-binding</keyword>
<dbReference type="SUPFAM" id="SSF52540">
    <property type="entry name" value="P-loop containing nucleoside triphosphate hydrolases"/>
    <property type="match status" value="1"/>
</dbReference>
<evidence type="ECO:0000259" key="3">
    <source>
        <dbReference type="PROSITE" id="PS50837"/>
    </source>
</evidence>
<dbReference type="InterPro" id="IPR027417">
    <property type="entry name" value="P-loop_NTPase"/>
</dbReference>
<sequence>MPISIFSTDEQVPLDEFCVDIVIKLQTEYFCGSKKPKAYLSSYNQIFADGKKKRIILTGQAGSGKSTFCRRLISIWCKSEQRRKLESPDKTRNILQKRPDAISDEEALLQFSLVFYVYAPDLSTETKLIDYLCNECKNSETDNTNKLTQIFKEQPDKILVILDGMDEISDTAPTFVSKILKRKLYPRITVLMAMRPFRISELGLKTENDLLLETGGLSRTNALTFVKKIMDLNKSQMPTKTLSLSPEEEEVFVTFKNVPLLLLFLTHLWCQDQSLPTRRRDLYRQILDCFIKKCLIRTENTYIPDIREHDNMTKRKYMFCKLYLDSACMAAYHFLLVEKTGQIPEEKLMSELGDNSKFKLRALLDCGILSKSDAFSTLQRCVSIKFLHFSIQEYLASMYLVNNEDAFQTFLASFNSLNTIHKNKQLVIFICGLDEQKGHLTFVKICEVCDNDPLVIQFRQGMDDDGEIKYSLESLNLMYKECLKEMDSQGIIEIPDIVSLEDKWYVTEMSRIRSSNSKSLYLCCVELNRDDALDMRSMTNLIFLSLCGVIMSETCSRSLCNSISCCTQMKTLKLEALTLHDHILDLRSLTNLITLILVDIGTSGKKCVCSGISDCTNLERLKLKLIPLDDYVNDVSRMTNLTCITLDNVTMSLNCSKSMCASISNCANLRMLQLEGIQLHDGILNLSRLTQLTSLSLKKVSMSDKCSESLCNSISCCTQMKTLKLEALTLHDHILDLRSLTNLITLILVDIGTPEKKCLCSGISDCTNLERLKLKLIPLDDYVNDVSRMTNLTCLTLDNVTMSPNCSKSMCASISNCANLRMLQLEGIQLHDGILNLSRLTKLTSLTLNKVEISDECNIEMFGNISSCTQLERLHLAFISVKNGIPDLSRVKDLEHLKVCDLYNASNLYKNV</sequence>